<feature type="compositionally biased region" description="Low complexity" evidence="1">
    <location>
        <begin position="38"/>
        <end position="65"/>
    </location>
</feature>
<dbReference type="AlphaFoldDB" id="S3EED8"/>
<dbReference type="Proteomes" id="UP000016922">
    <property type="component" value="Unassembled WGS sequence"/>
</dbReference>
<dbReference type="STRING" id="1116229.S3EED8"/>
<feature type="compositionally biased region" description="Polar residues" evidence="1">
    <location>
        <begin position="482"/>
        <end position="498"/>
    </location>
</feature>
<evidence type="ECO:0000256" key="1">
    <source>
        <dbReference type="SAM" id="MobiDB-lite"/>
    </source>
</evidence>
<keyword evidence="4" id="KW-1185">Reference proteome</keyword>
<dbReference type="OrthoDB" id="3944128at2759"/>
<feature type="compositionally biased region" description="Low complexity" evidence="1">
    <location>
        <begin position="111"/>
        <end position="127"/>
    </location>
</feature>
<dbReference type="GeneID" id="19467829"/>
<dbReference type="EMBL" id="KE145352">
    <property type="protein sequence ID" value="EPE36618.1"/>
    <property type="molecule type" value="Genomic_DNA"/>
</dbReference>
<feature type="region of interest" description="Disordered" evidence="1">
    <location>
        <begin position="104"/>
        <end position="166"/>
    </location>
</feature>
<feature type="compositionally biased region" description="Polar residues" evidence="1">
    <location>
        <begin position="156"/>
        <end position="166"/>
    </location>
</feature>
<reference evidence="3 4" key="1">
    <citation type="journal article" date="2013" name="BMC Genomics">
        <title>Genomics-driven discovery of the pneumocandin biosynthetic gene cluster in the fungus Glarea lozoyensis.</title>
        <authorList>
            <person name="Chen L."/>
            <person name="Yue Q."/>
            <person name="Zhang X."/>
            <person name="Xiang M."/>
            <person name="Wang C."/>
            <person name="Li S."/>
            <person name="Che Y."/>
            <person name="Ortiz-Lopez F.J."/>
            <person name="Bills G.F."/>
            <person name="Liu X."/>
            <person name="An Z."/>
        </authorList>
    </citation>
    <scope>NUCLEOTIDE SEQUENCE [LARGE SCALE GENOMIC DNA]</scope>
    <source>
        <strain evidence="4">ATCC 20868 / MF5171</strain>
    </source>
</reference>
<feature type="signal peptide" evidence="2">
    <location>
        <begin position="1"/>
        <end position="23"/>
    </location>
</feature>
<evidence type="ECO:0000313" key="3">
    <source>
        <dbReference type="EMBL" id="EPE36618.1"/>
    </source>
</evidence>
<dbReference type="InterPro" id="IPR051425">
    <property type="entry name" value="Formin_Homology"/>
</dbReference>
<feature type="chain" id="PRO_5004520088" evidence="2">
    <location>
        <begin position="24"/>
        <end position="880"/>
    </location>
</feature>
<feature type="region of interest" description="Disordered" evidence="1">
    <location>
        <begin position="819"/>
        <end position="844"/>
    </location>
</feature>
<dbReference type="RefSeq" id="XP_008075933.1">
    <property type="nucleotide sequence ID" value="XM_008077742.1"/>
</dbReference>
<dbReference type="PRINTS" id="PR01217">
    <property type="entry name" value="PRICHEXTENSN"/>
</dbReference>
<dbReference type="OMA" id="HAMANDY"/>
<sequence length="880" mass="90020">MLVSSFHRYQVCFLLMFVKLGAGLRVDRRQDSNVAFNSSSISTESSSTSSSSSPSSTTSSSSASSTLELTVIQEVTANVIPVELKISSTSSVAALANRPLDNVDSDARKASTTTSSESSSDASQSTSDNKDRTSTSQPSSSTSGSTTSTSAGRVKTPTSSDLATITTAPEPNWHDWAIFPWGNHPQWNGYPWGNSTIPINTCWHDGYPGKDDSPWWPGCHVNAWEVIVSYFPKQKGNLTYPTTQYVPDLGITMSSPSIYLILKTIEATNGCGRLGPTYANRVVEMAPESVSTLQLYDNVSAQSMIGEPRMLDVDDIATGCDHAAFIGSTLTTGKDWTKRPMASDSFNRCSPRISWPPQIKSLGYKYWEHCMISNEEYGLFDPPGAVPPITGGLLPSPLPPAPAPIPSTVPAAPAPSIPPPVVVPTPTPTPSLAPTPDPSPAPSVADPPPPPVQNTPQPPVATQEPPNTTPVPPTPVLPPQPSSVEVVTTVNNDPNSGQPQPPNVVLPNGSTASLGVQVTLSSGFDKPVVVSVGPTAIFVESDNVVNTANVNPPGPGIVTPTPVPNNPPDTINPVAIATVAGATISAAPAASTILFQSQTLELGGPAITMEGTNVVATFGSQGLVVQSAGGAVSSYTLPVAGPAVTGSIIGTVHGSALTVAASGSLVIVGTEALVLNGPRVTLSSNEVLSLGSDGVVVQVPGGGVETFTLPKVGSTTSSSTSSAGPGVLIANTAAMTASSTSTTPSSVAQTVDNLVQPTNGAAHTENTLIFVTGVIVHSTSVIAQQSLTNTSISLSSNTTVASPSISRSVIIGVPVTRSSSTTPLSIAPPSTSSTPPPKTAAPGNGNILGIPPTSAASTYLLSCKSIMALFAGISVGVPKT</sequence>
<gene>
    <name evidence="3" type="ORF">GLAREA_08781</name>
</gene>
<feature type="compositionally biased region" description="Pro residues" evidence="1">
    <location>
        <begin position="467"/>
        <end position="481"/>
    </location>
</feature>
<dbReference type="PANTHER" id="PTHR45725">
    <property type="entry name" value="FORMIN HOMOLOGY 2 FAMILY MEMBER"/>
    <property type="match status" value="1"/>
</dbReference>
<dbReference type="eggNOG" id="ENOG502SWFE">
    <property type="taxonomic scope" value="Eukaryota"/>
</dbReference>
<feature type="region of interest" description="Disordered" evidence="1">
    <location>
        <begin position="420"/>
        <end position="503"/>
    </location>
</feature>
<dbReference type="KEGG" id="glz:GLAREA_08781"/>
<feature type="compositionally biased region" description="Low complexity" evidence="1">
    <location>
        <begin position="819"/>
        <end position="833"/>
    </location>
</feature>
<feature type="compositionally biased region" description="Pro residues" evidence="1">
    <location>
        <begin position="420"/>
        <end position="459"/>
    </location>
</feature>
<dbReference type="PANTHER" id="PTHR45725:SF1">
    <property type="entry name" value="DISHEVELLED ASSOCIATED ACTIVATOR OF MORPHOGENESIS, ISOFORM D"/>
    <property type="match status" value="1"/>
</dbReference>
<name>S3EED8_GLAL2</name>
<evidence type="ECO:0000256" key="2">
    <source>
        <dbReference type="SAM" id="SignalP"/>
    </source>
</evidence>
<accession>S3EED8</accession>
<feature type="compositionally biased region" description="Low complexity" evidence="1">
    <location>
        <begin position="134"/>
        <end position="150"/>
    </location>
</feature>
<keyword evidence="2" id="KW-0732">Signal</keyword>
<evidence type="ECO:0000313" key="4">
    <source>
        <dbReference type="Proteomes" id="UP000016922"/>
    </source>
</evidence>
<dbReference type="HOGENOM" id="CLU_327061_0_0_1"/>
<proteinExistence type="predicted"/>
<feature type="region of interest" description="Disordered" evidence="1">
    <location>
        <begin position="37"/>
        <end position="65"/>
    </location>
</feature>
<organism evidence="3 4">
    <name type="scientific">Glarea lozoyensis (strain ATCC 20868 / MF5171)</name>
    <dbReference type="NCBI Taxonomy" id="1116229"/>
    <lineage>
        <taxon>Eukaryota</taxon>
        <taxon>Fungi</taxon>
        <taxon>Dikarya</taxon>
        <taxon>Ascomycota</taxon>
        <taxon>Pezizomycotina</taxon>
        <taxon>Leotiomycetes</taxon>
        <taxon>Helotiales</taxon>
        <taxon>Helotiaceae</taxon>
        <taxon>Glarea</taxon>
    </lineage>
</organism>
<protein>
    <submittedName>
        <fullName evidence="3">Uncharacterized protein</fullName>
    </submittedName>
</protein>